<evidence type="ECO:0000256" key="2">
    <source>
        <dbReference type="ARBA" id="ARBA00023125"/>
    </source>
</evidence>
<keyword evidence="4" id="KW-0812">Transmembrane</keyword>
<gene>
    <name evidence="6" type="ORF">EGN73_16805</name>
</gene>
<accession>A0A951IYH0</accession>
<evidence type="ECO:0000313" key="6">
    <source>
        <dbReference type="EMBL" id="MBW3469460.1"/>
    </source>
</evidence>
<dbReference type="Proteomes" id="UP000727490">
    <property type="component" value="Unassembled WGS sequence"/>
</dbReference>
<dbReference type="PANTHER" id="PTHR43280">
    <property type="entry name" value="ARAC-FAMILY TRANSCRIPTIONAL REGULATOR"/>
    <property type="match status" value="1"/>
</dbReference>
<keyword evidence="2" id="KW-0238">DNA-binding</keyword>
<dbReference type="GO" id="GO:0003700">
    <property type="term" value="F:DNA-binding transcription factor activity"/>
    <property type="evidence" value="ECO:0007669"/>
    <property type="project" value="InterPro"/>
</dbReference>
<dbReference type="InterPro" id="IPR020449">
    <property type="entry name" value="Tscrpt_reg_AraC-type_HTH"/>
</dbReference>
<dbReference type="SMART" id="SM00342">
    <property type="entry name" value="HTH_ARAC"/>
    <property type="match status" value="1"/>
</dbReference>
<dbReference type="Pfam" id="PF12833">
    <property type="entry name" value="HTH_18"/>
    <property type="match status" value="1"/>
</dbReference>
<keyword evidence="4" id="KW-1133">Transmembrane helix</keyword>
<dbReference type="InterPro" id="IPR009057">
    <property type="entry name" value="Homeodomain-like_sf"/>
</dbReference>
<dbReference type="PANTHER" id="PTHR43280:SF2">
    <property type="entry name" value="HTH-TYPE TRANSCRIPTIONAL REGULATOR EXSA"/>
    <property type="match status" value="1"/>
</dbReference>
<keyword evidence="3" id="KW-0804">Transcription</keyword>
<feature type="domain" description="HTH araC/xylS-type" evidence="5">
    <location>
        <begin position="110"/>
        <end position="200"/>
    </location>
</feature>
<dbReference type="AlphaFoldDB" id="A0A951IYH0"/>
<keyword evidence="4" id="KW-0472">Membrane</keyword>
<dbReference type="Gene3D" id="1.10.10.60">
    <property type="entry name" value="Homeodomain-like"/>
    <property type="match status" value="1"/>
</dbReference>
<dbReference type="InterPro" id="IPR018060">
    <property type="entry name" value="HTH_AraC"/>
</dbReference>
<evidence type="ECO:0000256" key="1">
    <source>
        <dbReference type="ARBA" id="ARBA00023015"/>
    </source>
</evidence>
<sequence length="200" mass="23082">MNFSLIFFFFVVSIGAIVWLVHLSCKNLFESNIEMKGGHTTFKNPDIYSRLDFKIKFFIRPEKIGTKSSKETLQKNILKYSFHEEILPITGKNGLNYKDREFLVLFGNKVKENIRNEHFGVSELSYCLHMSRKNLHRKIKILTGVSPCELIRNIRLSKSVELLNSGKYSVSEISYLVGFSSVSYFSKCFSDRFGVPPSKV</sequence>
<reference evidence="6 7" key="1">
    <citation type="journal article" date="2020" name="Syst. Appl. Microbiol.">
        <title>Arthrospiribacter ruber gen. nov., sp. nov., a novel bacterium isolated from Arthrospira cultures.</title>
        <authorList>
            <person name="Waleron M."/>
            <person name="Misztak A."/>
            <person name="Waleron M.M."/>
            <person name="Furmaniak M."/>
            <person name="Mrozik A."/>
            <person name="Waleron K."/>
        </authorList>
    </citation>
    <scope>NUCLEOTIDE SEQUENCE [LARGE SCALE GENOMIC DNA]</scope>
    <source>
        <strain evidence="6 7">DPMB0001</strain>
    </source>
</reference>
<evidence type="ECO:0000313" key="7">
    <source>
        <dbReference type="Proteomes" id="UP000727490"/>
    </source>
</evidence>
<dbReference type="GO" id="GO:0043565">
    <property type="term" value="F:sequence-specific DNA binding"/>
    <property type="evidence" value="ECO:0007669"/>
    <property type="project" value="InterPro"/>
</dbReference>
<dbReference type="EMBL" id="RPHB01000008">
    <property type="protein sequence ID" value="MBW3469460.1"/>
    <property type="molecule type" value="Genomic_DNA"/>
</dbReference>
<dbReference type="SUPFAM" id="SSF46689">
    <property type="entry name" value="Homeodomain-like"/>
    <property type="match status" value="1"/>
</dbReference>
<comment type="caution">
    <text evidence="6">The sequence shown here is derived from an EMBL/GenBank/DDBJ whole genome shotgun (WGS) entry which is preliminary data.</text>
</comment>
<name>A0A951IYH0_9BACT</name>
<proteinExistence type="predicted"/>
<evidence type="ECO:0000256" key="3">
    <source>
        <dbReference type="ARBA" id="ARBA00023163"/>
    </source>
</evidence>
<feature type="transmembrane region" description="Helical" evidence="4">
    <location>
        <begin position="6"/>
        <end position="25"/>
    </location>
</feature>
<dbReference type="PROSITE" id="PS00041">
    <property type="entry name" value="HTH_ARAC_FAMILY_1"/>
    <property type="match status" value="1"/>
</dbReference>
<keyword evidence="1" id="KW-0805">Transcription regulation</keyword>
<protein>
    <submittedName>
        <fullName evidence="6">AraC family transcriptional regulator</fullName>
    </submittedName>
</protein>
<dbReference type="InterPro" id="IPR018062">
    <property type="entry name" value="HTH_AraC-typ_CS"/>
</dbReference>
<dbReference type="PROSITE" id="PS01124">
    <property type="entry name" value="HTH_ARAC_FAMILY_2"/>
    <property type="match status" value="1"/>
</dbReference>
<organism evidence="6 7">
    <name type="scientific">Arthrospiribacter ruber</name>
    <dbReference type="NCBI Taxonomy" id="2487934"/>
    <lineage>
        <taxon>Bacteria</taxon>
        <taxon>Pseudomonadati</taxon>
        <taxon>Bacteroidota</taxon>
        <taxon>Cytophagia</taxon>
        <taxon>Cytophagales</taxon>
        <taxon>Cyclobacteriaceae</taxon>
        <taxon>Arthrospiribacter</taxon>
    </lineage>
</organism>
<evidence type="ECO:0000256" key="4">
    <source>
        <dbReference type="SAM" id="Phobius"/>
    </source>
</evidence>
<evidence type="ECO:0000259" key="5">
    <source>
        <dbReference type="PROSITE" id="PS01124"/>
    </source>
</evidence>
<keyword evidence="7" id="KW-1185">Reference proteome</keyword>
<dbReference type="PRINTS" id="PR00032">
    <property type="entry name" value="HTHARAC"/>
</dbReference>